<dbReference type="FunFam" id="1.10.10.10:FF:000001">
    <property type="entry name" value="LysR family transcriptional regulator"/>
    <property type="match status" value="1"/>
</dbReference>
<proteinExistence type="inferred from homology"/>
<dbReference type="Pfam" id="PF03466">
    <property type="entry name" value="LysR_substrate"/>
    <property type="match status" value="1"/>
</dbReference>
<evidence type="ECO:0000256" key="2">
    <source>
        <dbReference type="ARBA" id="ARBA00023015"/>
    </source>
</evidence>
<dbReference type="InterPro" id="IPR000847">
    <property type="entry name" value="LysR_HTH_N"/>
</dbReference>
<dbReference type="PRINTS" id="PR00039">
    <property type="entry name" value="HTHLYSR"/>
</dbReference>
<reference evidence="6 8" key="1">
    <citation type="journal article" date="2015" name="Int. J. Syst. Evol. Microbiol.">
        <title>Complete genome sequence of Salinicoccus halodurans H3B36, isolated from the Qaidam Basin in China.</title>
        <authorList>
            <person name="Jiang K."/>
            <person name="Xue Y."/>
            <person name="Ma Y."/>
        </authorList>
    </citation>
    <scope>NUCLEOTIDE SEQUENCE [LARGE SCALE GENOMIC DNA]</scope>
    <source>
        <strain evidence="6 8">H3B36</strain>
    </source>
</reference>
<dbReference type="Gene3D" id="3.40.190.290">
    <property type="match status" value="1"/>
</dbReference>
<dbReference type="OrthoDB" id="9785745at2"/>
<dbReference type="GO" id="GO:0005829">
    <property type="term" value="C:cytosol"/>
    <property type="evidence" value="ECO:0007669"/>
    <property type="project" value="TreeGrafter"/>
</dbReference>
<accession>A0A0F7D4Q2</accession>
<evidence type="ECO:0000256" key="4">
    <source>
        <dbReference type="ARBA" id="ARBA00023163"/>
    </source>
</evidence>
<keyword evidence="3 7" id="KW-0238">DNA-binding</keyword>
<feature type="domain" description="HTH lysR-type" evidence="5">
    <location>
        <begin position="1"/>
        <end position="58"/>
    </location>
</feature>
<evidence type="ECO:0000313" key="9">
    <source>
        <dbReference type="Proteomes" id="UP000183090"/>
    </source>
</evidence>
<evidence type="ECO:0000256" key="1">
    <source>
        <dbReference type="ARBA" id="ARBA00009437"/>
    </source>
</evidence>
<reference evidence="7 9" key="3">
    <citation type="submission" date="2016-10" db="EMBL/GenBank/DDBJ databases">
        <authorList>
            <person name="Varghese N."/>
            <person name="Submissions S."/>
        </authorList>
    </citation>
    <scope>NUCLEOTIDE SEQUENCE [LARGE SCALE GENOMIC DNA]</scope>
    <source>
        <strain evidence="7 9">CGMCC 1.6501</strain>
    </source>
</reference>
<dbReference type="PANTHER" id="PTHR30419">
    <property type="entry name" value="HTH-TYPE TRANSCRIPTIONAL REGULATOR YBHD"/>
    <property type="match status" value="1"/>
</dbReference>
<organism evidence="7 9">
    <name type="scientific">Salinicoccus halodurans</name>
    <dbReference type="NCBI Taxonomy" id="407035"/>
    <lineage>
        <taxon>Bacteria</taxon>
        <taxon>Bacillati</taxon>
        <taxon>Bacillota</taxon>
        <taxon>Bacilli</taxon>
        <taxon>Bacillales</taxon>
        <taxon>Staphylococcaceae</taxon>
        <taxon>Salinicoccus</taxon>
    </lineage>
</organism>
<keyword evidence="4" id="KW-0804">Transcription</keyword>
<evidence type="ECO:0000256" key="3">
    <source>
        <dbReference type="ARBA" id="ARBA00023125"/>
    </source>
</evidence>
<evidence type="ECO:0000313" key="6">
    <source>
        <dbReference type="EMBL" id="AKG74630.1"/>
    </source>
</evidence>
<dbReference type="GO" id="GO:0003677">
    <property type="term" value="F:DNA binding"/>
    <property type="evidence" value="ECO:0007669"/>
    <property type="project" value="UniProtKB-KW"/>
</dbReference>
<dbReference type="Gene3D" id="1.10.10.10">
    <property type="entry name" value="Winged helix-like DNA-binding domain superfamily/Winged helix DNA-binding domain"/>
    <property type="match status" value="1"/>
</dbReference>
<evidence type="ECO:0000313" key="7">
    <source>
        <dbReference type="EMBL" id="SFK89039.1"/>
    </source>
</evidence>
<dbReference type="InterPro" id="IPR005119">
    <property type="entry name" value="LysR_subst-bd"/>
</dbReference>
<dbReference type="InterPro" id="IPR036388">
    <property type="entry name" value="WH-like_DNA-bd_sf"/>
</dbReference>
<dbReference type="SUPFAM" id="SSF53850">
    <property type="entry name" value="Periplasmic binding protein-like II"/>
    <property type="match status" value="1"/>
</dbReference>
<dbReference type="Proteomes" id="UP000034029">
    <property type="component" value="Chromosome"/>
</dbReference>
<sequence length="290" mass="33671">MSYKRLYYFYILAQQLNYSEASKKIGIKQPTLSQQINLLENEMNVRLFYRNSKKVMLTTAGERLFHKMAEMKENLDEVIGELGQEKPGAKTLRIGVIQGELTDLISNVMIAFKTHYPDVHCVLHTMDMSLSLLEKGEFDLYFDYDTTGNKDNMTFLYQDHFNIIHSKSMGSPNISELSQYQWVLMSRRYSCRLIFEKLSDYHGFTITPAMELSDLSVVYNMVNNNMGISLVSDTSLSFYDGEDLNKMKMRQSLLSRNAVMHHNGSLAENEYLDAFYKLTIEELKKLKIIE</sequence>
<dbReference type="EMBL" id="FOTB01000005">
    <property type="protein sequence ID" value="SFK89039.1"/>
    <property type="molecule type" value="Genomic_DNA"/>
</dbReference>
<dbReference type="CDD" id="cd05466">
    <property type="entry name" value="PBP2_LTTR_substrate"/>
    <property type="match status" value="1"/>
</dbReference>
<dbReference type="InterPro" id="IPR036390">
    <property type="entry name" value="WH_DNA-bd_sf"/>
</dbReference>
<keyword evidence="2" id="KW-0805">Transcription regulation</keyword>
<dbReference type="InterPro" id="IPR050950">
    <property type="entry name" value="HTH-type_LysR_regulators"/>
</dbReference>
<dbReference type="GO" id="GO:0003700">
    <property type="term" value="F:DNA-binding transcription factor activity"/>
    <property type="evidence" value="ECO:0007669"/>
    <property type="project" value="InterPro"/>
</dbReference>
<evidence type="ECO:0000259" key="5">
    <source>
        <dbReference type="PROSITE" id="PS50931"/>
    </source>
</evidence>
<name>A0A0F7D4Q2_9STAP</name>
<dbReference type="PROSITE" id="PS50931">
    <property type="entry name" value="HTH_LYSR"/>
    <property type="match status" value="1"/>
</dbReference>
<dbReference type="Proteomes" id="UP000183090">
    <property type="component" value="Unassembled WGS sequence"/>
</dbReference>
<keyword evidence="8" id="KW-1185">Reference proteome</keyword>
<gene>
    <name evidence="6" type="ORF">AAT16_10760</name>
    <name evidence="7" type="ORF">SAMN05216235_2300</name>
</gene>
<dbReference type="SUPFAM" id="SSF46785">
    <property type="entry name" value="Winged helix' DNA-binding domain"/>
    <property type="match status" value="1"/>
</dbReference>
<evidence type="ECO:0000313" key="8">
    <source>
        <dbReference type="Proteomes" id="UP000034029"/>
    </source>
</evidence>
<dbReference type="KEGG" id="shv:AAT16_10760"/>
<protein>
    <submittedName>
        <fullName evidence="7">DNA-binding transcriptional regulator, LysR family</fullName>
    </submittedName>
</protein>
<dbReference type="EMBL" id="CP011366">
    <property type="protein sequence ID" value="AKG74630.1"/>
    <property type="molecule type" value="Genomic_DNA"/>
</dbReference>
<dbReference type="Pfam" id="PF00126">
    <property type="entry name" value="HTH_1"/>
    <property type="match status" value="1"/>
</dbReference>
<dbReference type="RefSeq" id="WP_046790812.1">
    <property type="nucleotide sequence ID" value="NZ_CP011366.1"/>
</dbReference>
<comment type="similarity">
    <text evidence="1">Belongs to the LysR transcriptional regulatory family.</text>
</comment>
<reference evidence="8" key="2">
    <citation type="submission" date="2015-04" db="EMBL/GenBank/DDBJ databases">
        <title>Complete genome sequence of Salinicoccus halodurans strain H3B36, isolated from the Qaidam basin of China.</title>
        <authorList>
            <person name="Ma Y."/>
            <person name="Jiang K."/>
            <person name="Xue Y."/>
        </authorList>
    </citation>
    <scope>NUCLEOTIDE SEQUENCE [LARGE SCALE GENOMIC DNA]</scope>
    <source>
        <strain evidence="8">H3B36</strain>
    </source>
</reference>
<dbReference type="AlphaFoldDB" id="A0A0F7D4Q2"/>